<keyword evidence="1" id="KW-1133">Transmembrane helix</keyword>
<dbReference type="Proteomes" id="UP000428325">
    <property type="component" value="Chromosome"/>
</dbReference>
<protein>
    <submittedName>
        <fullName evidence="3">DUF3592 domain-containing protein</fullName>
    </submittedName>
</protein>
<keyword evidence="4" id="KW-1185">Reference proteome</keyword>
<proteinExistence type="predicted"/>
<dbReference type="KEGG" id="hra:EI982_03460"/>
<sequence>MTESSSFSIDGPDTLRGALILFIVGLGITGYGAYDYVQQSDAMRNAAEVDATITEVDVVTESSVGGAAGGEISYEPRVEFRYKYQGTTYTGTNVFPADINPEYDKSNAEAVIDEYEEGESVTAYVDSTDPDHAFLKNKTSNQPLIAAGIGAMISVLGAVSALKKYRTN</sequence>
<evidence type="ECO:0000256" key="1">
    <source>
        <dbReference type="SAM" id="Phobius"/>
    </source>
</evidence>
<dbReference type="EMBL" id="CP034345">
    <property type="protein sequence ID" value="QGX93899.1"/>
    <property type="molecule type" value="Genomic_DNA"/>
</dbReference>
<accession>A0A6B9FD95</accession>
<organism evidence="3 4">
    <name type="scientific">Haloplanus rallus</name>
    <dbReference type="NCBI Taxonomy" id="1816183"/>
    <lineage>
        <taxon>Archaea</taxon>
        <taxon>Methanobacteriati</taxon>
        <taxon>Methanobacteriota</taxon>
        <taxon>Stenosarchaea group</taxon>
        <taxon>Halobacteria</taxon>
        <taxon>Halobacteriales</taxon>
        <taxon>Haloferacaceae</taxon>
        <taxon>Haloplanus</taxon>
    </lineage>
</organism>
<dbReference type="Pfam" id="PF12158">
    <property type="entry name" value="DUF3592"/>
    <property type="match status" value="1"/>
</dbReference>
<reference evidence="3 4" key="1">
    <citation type="submission" date="2018-12" db="EMBL/GenBank/DDBJ databases">
        <title>Complete genome sequence of Haloplanus rallus MBLA0036.</title>
        <authorList>
            <person name="Nam Y.-d."/>
            <person name="Kang J."/>
            <person name="Chung W.-H."/>
            <person name="Park Y.S."/>
        </authorList>
    </citation>
    <scope>NUCLEOTIDE SEQUENCE [LARGE SCALE GENOMIC DNA]</scope>
    <source>
        <strain evidence="3 4">MBLA0036</strain>
    </source>
</reference>
<dbReference type="RefSeq" id="WP_157688133.1">
    <property type="nucleotide sequence ID" value="NZ_CP034345.1"/>
</dbReference>
<feature type="domain" description="DUF3592" evidence="2">
    <location>
        <begin position="49"/>
        <end position="137"/>
    </location>
</feature>
<feature type="transmembrane region" description="Helical" evidence="1">
    <location>
        <begin position="15"/>
        <end position="34"/>
    </location>
</feature>
<evidence type="ECO:0000313" key="3">
    <source>
        <dbReference type="EMBL" id="QGX93899.1"/>
    </source>
</evidence>
<evidence type="ECO:0000313" key="4">
    <source>
        <dbReference type="Proteomes" id="UP000428325"/>
    </source>
</evidence>
<gene>
    <name evidence="3" type="ORF">EI982_03460</name>
</gene>
<keyword evidence="1" id="KW-0812">Transmembrane</keyword>
<keyword evidence="1" id="KW-0472">Membrane</keyword>
<dbReference type="AlphaFoldDB" id="A0A6B9FD95"/>
<dbReference type="GeneID" id="43368558"/>
<feature type="transmembrane region" description="Helical" evidence="1">
    <location>
        <begin position="144"/>
        <end position="162"/>
    </location>
</feature>
<dbReference type="OrthoDB" id="186649at2157"/>
<evidence type="ECO:0000259" key="2">
    <source>
        <dbReference type="Pfam" id="PF12158"/>
    </source>
</evidence>
<name>A0A6B9FD95_9EURY</name>
<dbReference type="InterPro" id="IPR021994">
    <property type="entry name" value="DUF3592"/>
</dbReference>